<dbReference type="Proteomes" id="UP000010802">
    <property type="component" value="Chromosome"/>
</dbReference>
<dbReference type="SUPFAM" id="SSF69593">
    <property type="entry name" value="Glycerol-3-phosphate (1)-acyltransferase"/>
    <property type="match status" value="1"/>
</dbReference>
<sequence length="203" mass="22401">MFAVYYLFKVLCQCLLKLIGYPSVLGREHIPSKSPFILVANHQSILDPLVLMACIPRRITFLAAAYIFKIPLVGQIVRAGGALPVKSQKGDFASMKQALSQLSRGGVIGIFPEGGVSMDGQMRPFLPGWAYLALKAGVPVVPVAISGTRQILPAGKYIPRRGKIKVNIGEPLYVEKKSRIHRKDLDQLNDKMMQIVSRLMENN</sequence>
<dbReference type="Pfam" id="PF01553">
    <property type="entry name" value="Acyltransferase"/>
    <property type="match status" value="1"/>
</dbReference>
<dbReference type="KEGG" id="tep:TepRe1_0158"/>
<organism evidence="4 5">
    <name type="scientific">Tepidanaerobacter acetatoxydans (strain DSM 21804 / JCM 16047 / Re1)</name>
    <dbReference type="NCBI Taxonomy" id="1209989"/>
    <lineage>
        <taxon>Bacteria</taxon>
        <taxon>Bacillati</taxon>
        <taxon>Bacillota</taxon>
        <taxon>Clostridia</taxon>
        <taxon>Thermosediminibacterales</taxon>
        <taxon>Tepidanaerobacteraceae</taxon>
        <taxon>Tepidanaerobacter</taxon>
    </lineage>
</organism>
<dbReference type="SMART" id="SM00563">
    <property type="entry name" value="PlsC"/>
    <property type="match status" value="1"/>
</dbReference>
<evidence type="ECO:0000313" key="5">
    <source>
        <dbReference type="Proteomes" id="UP000010802"/>
    </source>
</evidence>
<dbReference type="InterPro" id="IPR002123">
    <property type="entry name" value="Plipid/glycerol_acylTrfase"/>
</dbReference>
<dbReference type="GO" id="GO:0006654">
    <property type="term" value="P:phosphatidic acid biosynthetic process"/>
    <property type="evidence" value="ECO:0007669"/>
    <property type="project" value="TreeGrafter"/>
</dbReference>
<dbReference type="HOGENOM" id="CLU_027938_4_5_9"/>
<dbReference type="eggNOG" id="COG0204">
    <property type="taxonomic scope" value="Bacteria"/>
</dbReference>
<dbReference type="PANTHER" id="PTHR10434">
    <property type="entry name" value="1-ACYL-SN-GLYCEROL-3-PHOSPHATE ACYLTRANSFERASE"/>
    <property type="match status" value="1"/>
</dbReference>
<protein>
    <submittedName>
        <fullName evidence="4">Phospholipid/glycerol acyltransferase</fullName>
    </submittedName>
</protein>
<evidence type="ECO:0000256" key="2">
    <source>
        <dbReference type="ARBA" id="ARBA00023315"/>
    </source>
</evidence>
<dbReference type="STRING" id="1209989.TepRe1_0158"/>
<name>F4LSA4_TEPAE</name>
<dbReference type="AlphaFoldDB" id="F4LSA4"/>
<dbReference type="KEGG" id="tae:TepiRe1_0170"/>
<keyword evidence="5" id="KW-1185">Reference proteome</keyword>
<evidence type="ECO:0000259" key="3">
    <source>
        <dbReference type="SMART" id="SM00563"/>
    </source>
</evidence>
<accession>F4LSA4</accession>
<feature type="domain" description="Phospholipid/glycerol acyltransferase" evidence="3">
    <location>
        <begin position="36"/>
        <end position="148"/>
    </location>
</feature>
<dbReference type="PANTHER" id="PTHR10434:SF11">
    <property type="entry name" value="1-ACYL-SN-GLYCEROL-3-PHOSPHATE ACYLTRANSFERASE"/>
    <property type="match status" value="1"/>
</dbReference>
<dbReference type="EMBL" id="HF563609">
    <property type="protein sequence ID" value="CDI40311.1"/>
    <property type="molecule type" value="Genomic_DNA"/>
</dbReference>
<gene>
    <name evidence="4" type="ordered locus">TEPIRE1_0170</name>
</gene>
<evidence type="ECO:0000256" key="1">
    <source>
        <dbReference type="ARBA" id="ARBA00022679"/>
    </source>
</evidence>
<keyword evidence="2 4" id="KW-0012">Acyltransferase</keyword>
<evidence type="ECO:0000313" key="4">
    <source>
        <dbReference type="EMBL" id="CDI40311.1"/>
    </source>
</evidence>
<dbReference type="CDD" id="cd07989">
    <property type="entry name" value="LPLAT_AGPAT-like"/>
    <property type="match status" value="1"/>
</dbReference>
<dbReference type="GO" id="GO:0003841">
    <property type="term" value="F:1-acylglycerol-3-phosphate O-acyltransferase activity"/>
    <property type="evidence" value="ECO:0007669"/>
    <property type="project" value="TreeGrafter"/>
</dbReference>
<proteinExistence type="predicted"/>
<keyword evidence="1 4" id="KW-0808">Transferase</keyword>
<reference evidence="5" key="1">
    <citation type="journal article" date="2013" name="Genome Announc.">
        <title>First genome sequence of a syntrophic acetate-oxidizing bacterium, Tepidanaerobacter acetatoxydans strain Re1.</title>
        <authorList>
            <person name="Manzoor S."/>
            <person name="Bongcam-Rudloff E."/>
            <person name="Schnurer A."/>
            <person name="Muller B."/>
        </authorList>
    </citation>
    <scope>NUCLEOTIDE SEQUENCE [LARGE SCALE GENOMIC DNA]</scope>
    <source>
        <strain evidence="5">Re1</strain>
    </source>
</reference>